<evidence type="ECO:0000256" key="10">
    <source>
        <dbReference type="SAM" id="MobiDB-lite"/>
    </source>
</evidence>
<keyword evidence="15" id="KW-1185">Reference proteome</keyword>
<gene>
    <name evidence="14" type="ORF">CLO192961_LOCUS283886</name>
</gene>
<feature type="domain" description="G-patch" evidence="12">
    <location>
        <begin position="685"/>
        <end position="731"/>
    </location>
</feature>
<dbReference type="SMART" id="SM00547">
    <property type="entry name" value="ZnF_RBZ"/>
    <property type="match status" value="1"/>
</dbReference>
<comment type="subcellular location">
    <subcellularLocation>
        <location evidence="1">Nucleus</location>
    </subcellularLocation>
</comment>
<evidence type="ECO:0000256" key="3">
    <source>
        <dbReference type="ARBA" id="ARBA00022737"/>
    </source>
</evidence>
<dbReference type="PANTHER" id="PTHR13948:SF3">
    <property type="entry name" value="FI21118P1"/>
    <property type="match status" value="1"/>
</dbReference>
<keyword evidence="6 8" id="KW-0694">RNA-binding</keyword>
<dbReference type="EMBL" id="CABFNS010000819">
    <property type="protein sequence ID" value="VUC30331.1"/>
    <property type="molecule type" value="Genomic_DNA"/>
</dbReference>
<dbReference type="PANTHER" id="PTHR13948">
    <property type="entry name" value="RNA-BINDING PROTEIN"/>
    <property type="match status" value="1"/>
</dbReference>
<dbReference type="SMART" id="SM00443">
    <property type="entry name" value="G_patch"/>
    <property type="match status" value="1"/>
</dbReference>
<keyword evidence="3" id="KW-0677">Repeat</keyword>
<keyword evidence="4 9" id="KW-0863">Zinc-finger</keyword>
<evidence type="ECO:0000313" key="15">
    <source>
        <dbReference type="Proteomes" id="UP000766486"/>
    </source>
</evidence>
<feature type="region of interest" description="Disordered" evidence="10">
    <location>
        <begin position="1"/>
        <end position="114"/>
    </location>
</feature>
<feature type="compositionally biased region" description="Basic and acidic residues" evidence="10">
    <location>
        <begin position="55"/>
        <end position="80"/>
    </location>
</feature>
<evidence type="ECO:0000259" key="11">
    <source>
        <dbReference type="PROSITE" id="PS50102"/>
    </source>
</evidence>
<keyword evidence="5" id="KW-0862">Zinc</keyword>
<evidence type="ECO:0000256" key="2">
    <source>
        <dbReference type="ARBA" id="ARBA00022723"/>
    </source>
</evidence>
<evidence type="ECO:0000256" key="4">
    <source>
        <dbReference type="ARBA" id="ARBA00022771"/>
    </source>
</evidence>
<dbReference type="InterPro" id="IPR000467">
    <property type="entry name" value="G_patch_dom"/>
</dbReference>
<dbReference type="InterPro" id="IPR036443">
    <property type="entry name" value="Znf_RanBP2_sf"/>
</dbReference>
<feature type="compositionally biased region" description="Basic and acidic residues" evidence="10">
    <location>
        <begin position="640"/>
        <end position="651"/>
    </location>
</feature>
<name>A0ABY6UHU7_BIOOC</name>
<dbReference type="SUPFAM" id="SSF54928">
    <property type="entry name" value="RNA-binding domain, RBD"/>
    <property type="match status" value="2"/>
</dbReference>
<evidence type="ECO:0000256" key="8">
    <source>
        <dbReference type="PROSITE-ProRule" id="PRU00176"/>
    </source>
</evidence>
<feature type="region of interest" description="Disordered" evidence="10">
    <location>
        <begin position="417"/>
        <end position="522"/>
    </location>
</feature>
<dbReference type="Gene3D" id="4.10.1060.10">
    <property type="entry name" value="Zinc finger, RanBP2-type"/>
    <property type="match status" value="1"/>
</dbReference>
<dbReference type="InterPro" id="IPR000504">
    <property type="entry name" value="RRM_dom"/>
</dbReference>
<sequence length="767" mass="84151">MHRNSRGRGGHGYQYGYEGEIHDGGQGSSRSMPRGRPAGNDEYSHMYDDGQPSGEYDRRDRQQSRGRGGYEGDRRRHPDSESPSFTSPPPWRDASRSRSRSPVSGPGRPSDTVIVEDLPVNFRSEELHESILNNSPVADLNDVKVRIQSNRGNRRAFVEFASVDDAIALVKDHFPNFSMQLPHPTDSAPDGRFNAFFHYARVRDDSEDQGKNAGNWYCPKCNFSNYSTRSHCRECGARPADESEWLNTLSGATDAGDQPSHTLVVYPISPFVTESMLAHDMKRLEVEAPAPVKDMSKGAPKLKSTAPTENAAGYGARPGSLHRVFLMRSTASNTSARYGFAEFWTVEDAEAAMVKFRMLKSFSVAITPATVSRTHMGVFSPEDRRARPEIEKESFNPLMNPAIRVRYRDPRLYPSQFTVTQEPPQDKSASQTAANGATEAKNAISGANDANKTKKRKADVIPVASTPKKHSIHGHIQMWQRRQDELYGTDDDSSPEKVARLSDANQTPIKASPLKKSTKTVSAPPIKFNLSLSASSLAGPQSSESSPEKGDKPSSATGDKVAPEKDDVSFIDRNRLMCYLCSRKWPKIELVDLHEKTEKHKAAMNDPGMVEKARATLERVQKSAKQKSSEAGSNASAPQYRDRAKERREAHSQSGMPREVDGAGGNGPSKPKPLPAKEEKAPKPAQSKGAGMLAKMGWTSGAGLGANGEGRTEVIAMNAYQEGVGLGAEGSNLGDAAQLAERKTKNDPADYRTMAQDKARERFKKMG</sequence>
<evidence type="ECO:0000256" key="6">
    <source>
        <dbReference type="ARBA" id="ARBA00022884"/>
    </source>
</evidence>
<feature type="domain" description="RRM" evidence="11">
    <location>
        <begin position="111"/>
        <end position="192"/>
    </location>
</feature>
<dbReference type="Pfam" id="PF01585">
    <property type="entry name" value="G-patch"/>
    <property type="match status" value="1"/>
</dbReference>
<dbReference type="CDD" id="cd00590">
    <property type="entry name" value="RRM_SF"/>
    <property type="match status" value="1"/>
</dbReference>
<organism evidence="14 15">
    <name type="scientific">Bionectria ochroleuca</name>
    <name type="common">Gliocladium roseum</name>
    <dbReference type="NCBI Taxonomy" id="29856"/>
    <lineage>
        <taxon>Eukaryota</taxon>
        <taxon>Fungi</taxon>
        <taxon>Dikarya</taxon>
        <taxon>Ascomycota</taxon>
        <taxon>Pezizomycotina</taxon>
        <taxon>Sordariomycetes</taxon>
        <taxon>Hypocreomycetidae</taxon>
        <taxon>Hypocreales</taxon>
        <taxon>Bionectriaceae</taxon>
        <taxon>Clonostachys</taxon>
    </lineage>
</organism>
<evidence type="ECO:0000256" key="7">
    <source>
        <dbReference type="ARBA" id="ARBA00023242"/>
    </source>
</evidence>
<dbReference type="SUPFAM" id="SSF90209">
    <property type="entry name" value="Ran binding protein zinc finger-like"/>
    <property type="match status" value="1"/>
</dbReference>
<comment type="caution">
    <text evidence="14">The sequence shown here is derived from an EMBL/GenBank/DDBJ whole genome shotgun (WGS) entry which is preliminary data.</text>
</comment>
<accession>A0ABY6UHU7</accession>
<evidence type="ECO:0000256" key="1">
    <source>
        <dbReference type="ARBA" id="ARBA00004123"/>
    </source>
</evidence>
<dbReference type="InterPro" id="IPR035979">
    <property type="entry name" value="RBD_domain_sf"/>
</dbReference>
<dbReference type="PROSITE" id="PS50102">
    <property type="entry name" value="RRM"/>
    <property type="match status" value="1"/>
</dbReference>
<keyword evidence="2" id="KW-0479">Metal-binding</keyword>
<dbReference type="InterPro" id="IPR001876">
    <property type="entry name" value="Znf_RanBP2"/>
</dbReference>
<proteinExistence type="predicted"/>
<dbReference type="PROSITE" id="PS50174">
    <property type="entry name" value="G_PATCH"/>
    <property type="match status" value="1"/>
</dbReference>
<feature type="compositionally biased region" description="Low complexity" evidence="10">
    <location>
        <begin position="100"/>
        <end position="110"/>
    </location>
</feature>
<feature type="domain" description="RanBP2-type" evidence="13">
    <location>
        <begin position="212"/>
        <end position="241"/>
    </location>
</feature>
<feature type="compositionally biased region" description="Polar residues" evidence="10">
    <location>
        <begin position="417"/>
        <end position="435"/>
    </location>
</feature>
<evidence type="ECO:0000256" key="9">
    <source>
        <dbReference type="PROSITE-ProRule" id="PRU00322"/>
    </source>
</evidence>
<keyword evidence="7" id="KW-0539">Nucleus</keyword>
<evidence type="ECO:0000259" key="13">
    <source>
        <dbReference type="PROSITE" id="PS50199"/>
    </source>
</evidence>
<protein>
    <recommendedName>
        <fullName evidence="16">G-patch domain-containing protein</fullName>
    </recommendedName>
</protein>
<feature type="region of interest" description="Disordered" evidence="10">
    <location>
        <begin position="617"/>
        <end position="707"/>
    </location>
</feature>
<feature type="region of interest" description="Disordered" evidence="10">
    <location>
        <begin position="535"/>
        <end position="563"/>
    </location>
</feature>
<dbReference type="PROSITE" id="PS01358">
    <property type="entry name" value="ZF_RANBP2_1"/>
    <property type="match status" value="1"/>
</dbReference>
<reference evidence="14 15" key="1">
    <citation type="submission" date="2019-06" db="EMBL/GenBank/DDBJ databases">
        <authorList>
            <person name="Broberg M."/>
        </authorList>
    </citation>
    <scope>NUCLEOTIDE SEQUENCE [LARGE SCALE GENOMIC DNA]</scope>
</reference>
<evidence type="ECO:0008006" key="16">
    <source>
        <dbReference type="Google" id="ProtNLM"/>
    </source>
</evidence>
<dbReference type="Proteomes" id="UP000766486">
    <property type="component" value="Unassembled WGS sequence"/>
</dbReference>
<feature type="compositionally biased region" description="Polar residues" evidence="10">
    <location>
        <begin position="535"/>
        <end position="545"/>
    </location>
</feature>
<evidence type="ECO:0000256" key="5">
    <source>
        <dbReference type="ARBA" id="ARBA00022833"/>
    </source>
</evidence>
<dbReference type="PROSITE" id="PS50199">
    <property type="entry name" value="ZF_RANBP2_2"/>
    <property type="match status" value="1"/>
</dbReference>
<evidence type="ECO:0000313" key="14">
    <source>
        <dbReference type="EMBL" id="VUC30331.1"/>
    </source>
</evidence>
<evidence type="ECO:0000259" key="12">
    <source>
        <dbReference type="PROSITE" id="PS50174"/>
    </source>
</evidence>